<dbReference type="RefSeq" id="WP_218139223.1">
    <property type="nucleotide sequence ID" value="NZ_FOGZ01000008.1"/>
</dbReference>
<dbReference type="InterPro" id="IPR024078">
    <property type="entry name" value="LmbE-like_dom_sf"/>
</dbReference>
<name>A0A1H9RLC2_9ACTN</name>
<evidence type="ECO:0000313" key="3">
    <source>
        <dbReference type="Proteomes" id="UP000198815"/>
    </source>
</evidence>
<sequence>MSSPTIADLLTHARGLRVLFVHAHPDDDTLSTGPLIAWLARQGADVSLLTCCRGERGEVVPGVLPDGASPVDLVEARERELDAACTALGVRQHWFLGAAPWRARGRAERHYEDSGMRWVTPTVAGPARDASELSLTRASLDEEVADVLAGLRQLAPEIVLSYDEGGGYGHPDHLRVHQVVEQAARHQAVGFVAVLSNDDVPGTDTARARWFESDDPAVAQAVLAALRCYRSQLTVVGEGADSHIRHVGGQRQEIPRRVGLIE</sequence>
<accession>A0A1H9RLC2</accession>
<gene>
    <name evidence="2" type="ORF">SAMN05443377_1089</name>
</gene>
<dbReference type="InterPro" id="IPR003737">
    <property type="entry name" value="GlcNAc_PI_deacetylase-related"/>
</dbReference>
<protein>
    <submittedName>
        <fullName evidence="2">N-acetyl-1-D-myo-inositol-2-amino-2-deoxy-alpha-D-glucopyranoside deacetylase</fullName>
    </submittedName>
</protein>
<evidence type="ECO:0000313" key="2">
    <source>
        <dbReference type="EMBL" id="SER73572.1"/>
    </source>
</evidence>
<dbReference type="GO" id="GO:0016811">
    <property type="term" value="F:hydrolase activity, acting on carbon-nitrogen (but not peptide) bonds, in linear amides"/>
    <property type="evidence" value="ECO:0007669"/>
    <property type="project" value="TreeGrafter"/>
</dbReference>
<reference evidence="2 3" key="1">
    <citation type="submission" date="2016-10" db="EMBL/GenBank/DDBJ databases">
        <authorList>
            <person name="de Groot N.N."/>
        </authorList>
    </citation>
    <scope>NUCLEOTIDE SEQUENCE [LARGE SCALE GENOMIC DNA]</scope>
    <source>
        <strain evidence="2 3">DSM 16859</strain>
    </source>
</reference>
<dbReference type="Pfam" id="PF02585">
    <property type="entry name" value="PIG-L"/>
    <property type="match status" value="1"/>
</dbReference>
<dbReference type="AlphaFoldDB" id="A0A1H9RLC2"/>
<organism evidence="2 3">
    <name type="scientific">Propionibacterium cyclohexanicum</name>
    <dbReference type="NCBI Taxonomy" id="64702"/>
    <lineage>
        <taxon>Bacteria</taxon>
        <taxon>Bacillati</taxon>
        <taxon>Actinomycetota</taxon>
        <taxon>Actinomycetes</taxon>
        <taxon>Propionibacteriales</taxon>
        <taxon>Propionibacteriaceae</taxon>
        <taxon>Propionibacterium</taxon>
    </lineage>
</organism>
<dbReference type="STRING" id="64702.SAMN05443377_1089"/>
<dbReference type="PANTHER" id="PTHR12993:SF26">
    <property type="entry name" value="1D-MYO-INOSITOL 2-ACETAMIDO-2-DEOXY-ALPHA-D-GLUCOPYRANOSIDE DEACETYLASE"/>
    <property type="match status" value="1"/>
</dbReference>
<dbReference type="Gene3D" id="3.40.50.10320">
    <property type="entry name" value="LmbE-like"/>
    <property type="match status" value="1"/>
</dbReference>
<dbReference type="Proteomes" id="UP000198815">
    <property type="component" value="Unassembled WGS sequence"/>
</dbReference>
<dbReference type="PANTHER" id="PTHR12993">
    <property type="entry name" value="N-ACETYLGLUCOSAMINYL-PHOSPHATIDYLINOSITOL DE-N-ACETYLASE-RELATED"/>
    <property type="match status" value="1"/>
</dbReference>
<proteinExistence type="predicted"/>
<dbReference type="EMBL" id="FOGZ01000008">
    <property type="protein sequence ID" value="SER73572.1"/>
    <property type="molecule type" value="Genomic_DNA"/>
</dbReference>
<keyword evidence="1" id="KW-0862">Zinc</keyword>
<dbReference type="GO" id="GO:0016137">
    <property type="term" value="P:glycoside metabolic process"/>
    <property type="evidence" value="ECO:0007669"/>
    <property type="project" value="UniProtKB-ARBA"/>
</dbReference>
<dbReference type="SUPFAM" id="SSF102588">
    <property type="entry name" value="LmbE-like"/>
    <property type="match status" value="1"/>
</dbReference>
<keyword evidence="3" id="KW-1185">Reference proteome</keyword>
<evidence type="ECO:0000256" key="1">
    <source>
        <dbReference type="ARBA" id="ARBA00022833"/>
    </source>
</evidence>